<keyword evidence="2" id="KW-0732">Signal</keyword>
<feature type="transmembrane region" description="Helical" evidence="1">
    <location>
        <begin position="53"/>
        <end position="72"/>
    </location>
</feature>
<keyword evidence="1" id="KW-0472">Membrane</keyword>
<evidence type="ECO:0000256" key="2">
    <source>
        <dbReference type="SAM" id="SignalP"/>
    </source>
</evidence>
<evidence type="ECO:0000313" key="3">
    <source>
        <dbReference type="EMBL" id="CAE7331202.1"/>
    </source>
</evidence>
<dbReference type="EMBL" id="CAJNDS010002107">
    <property type="protein sequence ID" value="CAE7331202.1"/>
    <property type="molecule type" value="Genomic_DNA"/>
</dbReference>
<dbReference type="AlphaFoldDB" id="A0A812PEP3"/>
<gene>
    <name evidence="3" type="ORF">SNAT2548_LOCUS17328</name>
</gene>
<feature type="chain" id="PRO_5033021410" evidence="2">
    <location>
        <begin position="20"/>
        <end position="156"/>
    </location>
</feature>
<evidence type="ECO:0000256" key="1">
    <source>
        <dbReference type="SAM" id="Phobius"/>
    </source>
</evidence>
<accession>A0A812PEP3</accession>
<feature type="transmembrane region" description="Helical" evidence="1">
    <location>
        <begin position="102"/>
        <end position="128"/>
    </location>
</feature>
<sequence length="156" mass="17060">MSMWFLLPLFGLLTTVVGAGLICATSSLAEEEASLLRDKNEEEKQGGHGWPVAATGVLATWLLSIPFLGVTWELLLRALPGLLLGIWVVVHSYGIIRMPDKIMLFPVALVWLWLAALPFLHSLAWWALVLQVPGALAAAHGFRQAGKEIVQEPDEV</sequence>
<keyword evidence="1" id="KW-0812">Transmembrane</keyword>
<keyword evidence="4" id="KW-1185">Reference proteome</keyword>
<name>A0A812PEP3_9DINO</name>
<evidence type="ECO:0000313" key="4">
    <source>
        <dbReference type="Proteomes" id="UP000604046"/>
    </source>
</evidence>
<feature type="transmembrane region" description="Helical" evidence="1">
    <location>
        <begin position="79"/>
        <end position="96"/>
    </location>
</feature>
<protein>
    <submittedName>
        <fullName evidence="3">Uncharacterized protein</fullName>
    </submittedName>
</protein>
<organism evidence="3 4">
    <name type="scientific">Symbiodinium natans</name>
    <dbReference type="NCBI Taxonomy" id="878477"/>
    <lineage>
        <taxon>Eukaryota</taxon>
        <taxon>Sar</taxon>
        <taxon>Alveolata</taxon>
        <taxon>Dinophyceae</taxon>
        <taxon>Suessiales</taxon>
        <taxon>Symbiodiniaceae</taxon>
        <taxon>Symbiodinium</taxon>
    </lineage>
</organism>
<keyword evidence="1" id="KW-1133">Transmembrane helix</keyword>
<comment type="caution">
    <text evidence="3">The sequence shown here is derived from an EMBL/GenBank/DDBJ whole genome shotgun (WGS) entry which is preliminary data.</text>
</comment>
<reference evidence="3" key="1">
    <citation type="submission" date="2021-02" db="EMBL/GenBank/DDBJ databases">
        <authorList>
            <person name="Dougan E. K."/>
            <person name="Rhodes N."/>
            <person name="Thang M."/>
            <person name="Chan C."/>
        </authorList>
    </citation>
    <scope>NUCLEOTIDE SEQUENCE</scope>
</reference>
<feature type="signal peptide" evidence="2">
    <location>
        <begin position="1"/>
        <end position="19"/>
    </location>
</feature>
<dbReference type="Proteomes" id="UP000604046">
    <property type="component" value="Unassembled WGS sequence"/>
</dbReference>
<proteinExistence type="predicted"/>